<feature type="compositionally biased region" description="Polar residues" evidence="1">
    <location>
        <begin position="330"/>
        <end position="340"/>
    </location>
</feature>
<feature type="region of interest" description="Disordered" evidence="1">
    <location>
        <begin position="787"/>
        <end position="806"/>
    </location>
</feature>
<protein>
    <submittedName>
        <fullName evidence="2">Uncharacterized protein</fullName>
    </submittedName>
</protein>
<dbReference type="AlphaFoldDB" id="A0A443NSR9"/>
<feature type="compositionally biased region" description="Basic and acidic residues" evidence="1">
    <location>
        <begin position="118"/>
        <end position="129"/>
    </location>
</feature>
<feature type="compositionally biased region" description="Low complexity" evidence="1">
    <location>
        <begin position="131"/>
        <end position="153"/>
    </location>
</feature>
<dbReference type="InterPro" id="IPR021916">
    <property type="entry name" value="DUF3527"/>
</dbReference>
<gene>
    <name evidence="2" type="ORF">CKAN_01025400</name>
</gene>
<feature type="compositionally biased region" description="Pro residues" evidence="1">
    <location>
        <begin position="796"/>
        <end position="806"/>
    </location>
</feature>
<keyword evidence="3" id="KW-1185">Reference proteome</keyword>
<evidence type="ECO:0000313" key="3">
    <source>
        <dbReference type="Proteomes" id="UP000283530"/>
    </source>
</evidence>
<dbReference type="Proteomes" id="UP000283530">
    <property type="component" value="Unassembled WGS sequence"/>
</dbReference>
<dbReference type="OrthoDB" id="1898655at2759"/>
<sequence>MPSNTGAFESAHMGNDAGAKLSLRHQTAKSLKPTDKAYTEKHGGALKNRNDGRLAPLKFSESHQIHHDKNKVMKAADLVKYMSNLPCYLQHAESDAIQVKALNFGVLNWGHLERWNSKQKTETVGRTEVHSPSSSDFSTSSFSSFGSSTVSGRSDYETCSLTLRKQYPSSNFLLNSSNEEGHSQVLDEKHTKPNVAFNHLRTVPTKDQFTGRDRLDLKLKSEKSKESDSKVFLHRTNQAPGLGTLCSNLTVAAKGKMETSEDQSRASDVDRLMEVNRESFSEGFLFSSPRVPHSCPLPCSSQGGECSAREIGSPVDVQGIEISSKLGRSIPNSGQTPSITSKDKDSARHYASASFDITQRDKRNACSRGKASSLRRILDPLLKHKVSNHLHFNEADETDSTSKPPSHVVLASTCGIHNLSKASPNSFMSPPVRRKQNSLSCLSLDKLGSLQDDKLAASSMHALLQIGCKNGLPLFTFTYNDTEILAATMRKVYIPGKNDFNCIYTFYSVHIVQKTSEGRVNIGSNSKTQEYQSNIIGRMKVACCPKPTSRGSKDHVIMREFVLTNAGQRSVADEALDLPPNYELAAIVVEVPNETMDCLDSSGQNGYDYGKSDVSLNKGFPLEENSCYGAENQQIGSSVKNLRFPHIVAILPSGLHGLPGADIVPSPLIDRWKLGGSCDCGGWDVGCTLTILANQDKPSKSSCKAHCSLNNTHQVDLSIQGGDHENKHVFSLVSFKEGLYMVDFNASISLLQVFSICIAILHNGKPVKQSEVCNLLDGRMKTPTKVIGETPSSYVPDPPLSPVGRV</sequence>
<dbReference type="PANTHER" id="PTHR31390">
    <property type="entry name" value="EXPRESSED PROTEIN"/>
    <property type="match status" value="1"/>
</dbReference>
<feature type="region of interest" description="Disordered" evidence="1">
    <location>
        <begin position="118"/>
        <end position="154"/>
    </location>
</feature>
<proteinExistence type="predicted"/>
<dbReference type="EMBL" id="QPKB01000004">
    <property type="protein sequence ID" value="RWR81567.1"/>
    <property type="molecule type" value="Genomic_DNA"/>
</dbReference>
<name>A0A443NSR9_9MAGN</name>
<evidence type="ECO:0000313" key="2">
    <source>
        <dbReference type="EMBL" id="RWR81567.1"/>
    </source>
</evidence>
<dbReference type="STRING" id="337451.A0A443NSR9"/>
<dbReference type="Pfam" id="PF12043">
    <property type="entry name" value="DUF3527"/>
    <property type="match status" value="2"/>
</dbReference>
<evidence type="ECO:0000256" key="1">
    <source>
        <dbReference type="SAM" id="MobiDB-lite"/>
    </source>
</evidence>
<dbReference type="PANTHER" id="PTHR31390:SF12">
    <property type="entry name" value="PUTATIVE (DUF3527)-RELATED"/>
    <property type="match status" value="1"/>
</dbReference>
<feature type="region of interest" description="Disordered" evidence="1">
    <location>
        <begin position="325"/>
        <end position="347"/>
    </location>
</feature>
<accession>A0A443NSR9</accession>
<reference evidence="2 3" key="1">
    <citation type="journal article" date="2019" name="Nat. Plants">
        <title>Stout camphor tree genome fills gaps in understanding of flowering plant genome evolution.</title>
        <authorList>
            <person name="Chaw S.M."/>
            <person name="Liu Y.C."/>
            <person name="Wu Y.W."/>
            <person name="Wang H.Y."/>
            <person name="Lin C.I."/>
            <person name="Wu C.S."/>
            <person name="Ke H.M."/>
            <person name="Chang L.Y."/>
            <person name="Hsu C.Y."/>
            <person name="Yang H.T."/>
            <person name="Sudianto E."/>
            <person name="Hsu M.H."/>
            <person name="Wu K.P."/>
            <person name="Wang L.N."/>
            <person name="Leebens-Mack J.H."/>
            <person name="Tsai I.J."/>
        </authorList>
    </citation>
    <scope>NUCLEOTIDE SEQUENCE [LARGE SCALE GENOMIC DNA]</scope>
    <source>
        <strain evidence="3">cv. Chaw 1501</strain>
        <tissue evidence="2">Young leaves</tissue>
    </source>
</reference>
<organism evidence="2 3">
    <name type="scientific">Cinnamomum micranthum f. kanehirae</name>
    <dbReference type="NCBI Taxonomy" id="337451"/>
    <lineage>
        <taxon>Eukaryota</taxon>
        <taxon>Viridiplantae</taxon>
        <taxon>Streptophyta</taxon>
        <taxon>Embryophyta</taxon>
        <taxon>Tracheophyta</taxon>
        <taxon>Spermatophyta</taxon>
        <taxon>Magnoliopsida</taxon>
        <taxon>Magnoliidae</taxon>
        <taxon>Laurales</taxon>
        <taxon>Lauraceae</taxon>
        <taxon>Cinnamomum</taxon>
    </lineage>
</organism>
<comment type="caution">
    <text evidence="2">The sequence shown here is derived from an EMBL/GenBank/DDBJ whole genome shotgun (WGS) entry which is preliminary data.</text>
</comment>